<dbReference type="RefSeq" id="WP_062952703.1">
    <property type="nucleotide sequence ID" value="NZ_LPVY01000021.1"/>
</dbReference>
<dbReference type="Gene3D" id="3.40.50.1000">
    <property type="entry name" value="HAD superfamily/HAD-like"/>
    <property type="match status" value="2"/>
</dbReference>
<evidence type="ECO:0000313" key="2">
    <source>
        <dbReference type="Proteomes" id="UP000076335"/>
    </source>
</evidence>
<dbReference type="SUPFAM" id="SSF56784">
    <property type="entry name" value="HAD-like"/>
    <property type="match status" value="1"/>
</dbReference>
<protein>
    <submittedName>
        <fullName evidence="1">Sugar-phosphatase</fullName>
    </submittedName>
</protein>
<gene>
    <name evidence="1" type="ORF">AUP42_03975</name>
</gene>
<dbReference type="InterPro" id="IPR006357">
    <property type="entry name" value="HAD-SF_hydro_IIA"/>
</dbReference>
<dbReference type="GO" id="GO:0005737">
    <property type="term" value="C:cytoplasm"/>
    <property type="evidence" value="ECO:0007669"/>
    <property type="project" value="TreeGrafter"/>
</dbReference>
<dbReference type="PANTHER" id="PTHR19288:SF90">
    <property type="entry name" value="OS08G0542600 PROTEIN"/>
    <property type="match status" value="1"/>
</dbReference>
<organism evidence="1 2">
    <name type="scientific">Thalassospira lucentensis</name>
    <dbReference type="NCBI Taxonomy" id="168935"/>
    <lineage>
        <taxon>Bacteria</taxon>
        <taxon>Pseudomonadati</taxon>
        <taxon>Pseudomonadota</taxon>
        <taxon>Alphaproteobacteria</taxon>
        <taxon>Rhodospirillales</taxon>
        <taxon>Thalassospiraceae</taxon>
        <taxon>Thalassospira</taxon>
    </lineage>
</organism>
<dbReference type="InterPro" id="IPR036412">
    <property type="entry name" value="HAD-like_sf"/>
</dbReference>
<dbReference type="Pfam" id="PF13242">
    <property type="entry name" value="Hydrolase_like"/>
    <property type="match status" value="1"/>
</dbReference>
<dbReference type="Proteomes" id="UP000076335">
    <property type="component" value="Unassembled WGS sequence"/>
</dbReference>
<dbReference type="InterPro" id="IPR023214">
    <property type="entry name" value="HAD_sf"/>
</dbReference>
<name>A0A154L2D1_9PROT</name>
<dbReference type="NCBIfam" id="TIGR01459">
    <property type="entry name" value="HAD-SF-IIA-hyp4"/>
    <property type="match status" value="1"/>
</dbReference>
<accession>A0A154L2D1</accession>
<dbReference type="EMBL" id="LPVY01000021">
    <property type="protein sequence ID" value="KZB62124.1"/>
    <property type="molecule type" value="Genomic_DNA"/>
</dbReference>
<reference evidence="1 2" key="1">
    <citation type="submission" date="2015-12" db="EMBL/GenBank/DDBJ databases">
        <title>Genome sequence of Thalassospira lucentensis MCCC 1A02072.</title>
        <authorList>
            <person name="Lu L."/>
            <person name="Lai Q."/>
            <person name="Shao Z."/>
            <person name="Qian P."/>
        </authorList>
    </citation>
    <scope>NUCLEOTIDE SEQUENCE [LARGE SCALE GENOMIC DNA]</scope>
    <source>
        <strain evidence="1 2">MCCC 1A02072</strain>
    </source>
</reference>
<proteinExistence type="predicted"/>
<dbReference type="PANTHER" id="PTHR19288">
    <property type="entry name" value="4-NITROPHENYLPHOSPHATASE-RELATED"/>
    <property type="match status" value="1"/>
</dbReference>
<dbReference type="AlphaFoldDB" id="A0A154L2D1"/>
<evidence type="ECO:0000313" key="1">
    <source>
        <dbReference type="EMBL" id="KZB62124.1"/>
    </source>
</evidence>
<dbReference type="OrthoDB" id="9791073at2"/>
<sequence length="294" mass="31478">MTVGTSYQMINGLSEVIEQYDAVILDLWGVVHDGVTPYPSSILAMEALKKAGVPVALLSNAPRRSSVVVARMEDMGIARDLYGPAVASGEIAYSQLLARTDPWYAKLGRKVMSVGPVRDMSMFEGQDVEMVKTVEDADWLLVTGPNDDYDAVSVYEDLLHAAKARDLPMLCPNPDREVIRGGDRIICAGAIAARYEVLGGNVRWEGKPLASAYDFCLQLFDKGPDAKLLVVGDSLSTDVAGSNNAGLDVALVTGGIHAEELGAPRGTLPEKGKLDALLNATGRSITYAVGDFCW</sequence>
<dbReference type="GO" id="GO:0016791">
    <property type="term" value="F:phosphatase activity"/>
    <property type="evidence" value="ECO:0007669"/>
    <property type="project" value="TreeGrafter"/>
</dbReference>
<comment type="caution">
    <text evidence="1">The sequence shown here is derived from an EMBL/GenBank/DDBJ whole genome shotgun (WGS) entry which is preliminary data.</text>
</comment>
<dbReference type="Pfam" id="PF13344">
    <property type="entry name" value="Hydrolase_6"/>
    <property type="match status" value="1"/>
</dbReference>
<dbReference type="InterPro" id="IPR006356">
    <property type="entry name" value="HAD-SF_hydro_IIA_hyp3"/>
</dbReference>